<name>A0ABP8I7Y0_9BACT</name>
<evidence type="ECO:0000313" key="2">
    <source>
        <dbReference type="Proteomes" id="UP001501153"/>
    </source>
</evidence>
<evidence type="ECO:0008006" key="3">
    <source>
        <dbReference type="Google" id="ProtNLM"/>
    </source>
</evidence>
<gene>
    <name evidence="1" type="ORF">GCM10023185_13730</name>
</gene>
<dbReference type="Gene3D" id="2.60.40.10">
    <property type="entry name" value="Immunoglobulins"/>
    <property type="match status" value="1"/>
</dbReference>
<comment type="caution">
    <text evidence="1">The sequence shown here is derived from an EMBL/GenBank/DDBJ whole genome shotgun (WGS) entry which is preliminary data.</text>
</comment>
<organism evidence="1 2">
    <name type="scientific">Hymenobacter saemangeumensis</name>
    <dbReference type="NCBI Taxonomy" id="1084522"/>
    <lineage>
        <taxon>Bacteria</taxon>
        <taxon>Pseudomonadati</taxon>
        <taxon>Bacteroidota</taxon>
        <taxon>Cytophagia</taxon>
        <taxon>Cytophagales</taxon>
        <taxon>Hymenobacteraceae</taxon>
        <taxon>Hymenobacter</taxon>
    </lineage>
</organism>
<reference evidence="2" key="1">
    <citation type="journal article" date="2019" name="Int. J. Syst. Evol. Microbiol.">
        <title>The Global Catalogue of Microorganisms (GCM) 10K type strain sequencing project: providing services to taxonomists for standard genome sequencing and annotation.</title>
        <authorList>
            <consortium name="The Broad Institute Genomics Platform"/>
            <consortium name="The Broad Institute Genome Sequencing Center for Infectious Disease"/>
            <person name="Wu L."/>
            <person name="Ma J."/>
        </authorList>
    </citation>
    <scope>NUCLEOTIDE SEQUENCE [LARGE SCALE GENOMIC DNA]</scope>
    <source>
        <strain evidence="2">JCM 17923</strain>
    </source>
</reference>
<dbReference type="NCBIfam" id="TIGR04183">
    <property type="entry name" value="Por_Secre_tail"/>
    <property type="match status" value="1"/>
</dbReference>
<dbReference type="Proteomes" id="UP001501153">
    <property type="component" value="Unassembled WGS sequence"/>
</dbReference>
<keyword evidence="2" id="KW-1185">Reference proteome</keyword>
<dbReference type="Pfam" id="PF13585">
    <property type="entry name" value="CHU_C"/>
    <property type="match status" value="1"/>
</dbReference>
<proteinExistence type="predicted"/>
<protein>
    <recommendedName>
        <fullName evidence="3">Gliding motility-associated C-terminal domain-containing protein</fullName>
    </recommendedName>
</protein>
<sequence>MLLLFSAQRAAATHGQAGQLTYESLGNNQYRVTVAFFRDCSGTSIPGSLSLTCRPNGCSSSTGAVTGTLRPVGMSTIGSPYCGAAQSSNVCSSSSALPNYETRLYDGTVTLPPAQEWVLSVTIDARPFTTTLVNSNNQNLRMEATLNNLITLPGNVQQPILNNSPQFTNTNLPVPFVCVNQQSTISFTATDADRLNGGRADSLVYSLEQPLADCNRVSAYVPYPAPCAPATLPGSCAVQCPPAPLAYSATLPILVRLDTVGSCPNRRLVPSFYFNAQAGSFTFTPSRFVPANLATNNQMENKYVVVGKVTEYRRINGVYYKVGSVRRDFLVIVIDCASNQVPASPVSVVVDPLSQASVINRRDTTLITIPTCSFSRVRIAFTDPNPQDQLTVFVPANVNSTLLQNGDIGTFALAGNGSTAPVGTFYFQPLASTAGTQVLLNVRIEDNACPVKGTQYRTIIINVRPGRAVQAAPAIAMPGLGGAAAAAICPGGSLTLNGTVNRPDSVRTSTGSVVAQSYSYLWTAPNNSGLNPAQANSRSITVNPAVTTRYLLRVTPVLNPGGGCGSDTVSVLVRVVPPPRARATASPVVACSAANVTLSGSASRPDNLTDPYTYTWTGAGLPAASTGATVTARPTAAATRYYLTVTGAAPYGCRDTTSVLVRLAPSPTAAFLTDSSSSGGSLTRRVAPITYTFVNRSSIGGGFRLDSVRWTYQRLKDGQGRSVSEAEIVFSRQATPAPLTLALGGDYLIRLYTGTTAGGAACPAAQARYHAVVPAIQTPNVFTPNGDRLNDTFVVSGEQVGGKLQVFNRWGRVVAEYDNYQNQWAADGLPSGTYYYSLTDRQGQTQKGWVEVAR</sequence>
<accession>A0ABP8I7Y0</accession>
<evidence type="ECO:0000313" key="1">
    <source>
        <dbReference type="EMBL" id="GAA4353253.1"/>
    </source>
</evidence>
<dbReference type="InterPro" id="IPR026341">
    <property type="entry name" value="T9SS_type_B"/>
</dbReference>
<dbReference type="InterPro" id="IPR013783">
    <property type="entry name" value="Ig-like_fold"/>
</dbReference>
<dbReference type="InterPro" id="IPR026444">
    <property type="entry name" value="Secre_tail"/>
</dbReference>
<dbReference type="NCBIfam" id="TIGR04131">
    <property type="entry name" value="Bac_Flav_CTERM"/>
    <property type="match status" value="1"/>
</dbReference>
<dbReference type="EMBL" id="BAABGZ010000013">
    <property type="protein sequence ID" value="GAA4353253.1"/>
    <property type="molecule type" value="Genomic_DNA"/>
</dbReference>